<organism evidence="1">
    <name type="scientific">Tetraselmis sp. GSL018</name>
    <dbReference type="NCBI Taxonomy" id="582737"/>
    <lineage>
        <taxon>Eukaryota</taxon>
        <taxon>Viridiplantae</taxon>
        <taxon>Chlorophyta</taxon>
        <taxon>core chlorophytes</taxon>
        <taxon>Chlorodendrophyceae</taxon>
        <taxon>Chlorodendrales</taxon>
        <taxon>Chlorodendraceae</taxon>
        <taxon>Tetraselmis</taxon>
    </lineage>
</organism>
<dbReference type="AlphaFoldDB" id="A0A061S9T0"/>
<evidence type="ECO:0000313" key="1">
    <source>
        <dbReference type="EMBL" id="JAC81937.1"/>
    </source>
</evidence>
<name>A0A061S9T0_9CHLO</name>
<protein>
    <submittedName>
        <fullName evidence="1">Uncharacterized protein</fullName>
    </submittedName>
</protein>
<dbReference type="EMBL" id="GBEZ01003182">
    <property type="protein sequence ID" value="JAC81937.1"/>
    <property type="molecule type" value="Transcribed_RNA"/>
</dbReference>
<feature type="non-terminal residue" evidence="1">
    <location>
        <position position="51"/>
    </location>
</feature>
<proteinExistence type="predicted"/>
<accession>A0A061S9T0</accession>
<gene>
    <name evidence="1" type="ORF">TSPGSL018_6804</name>
</gene>
<sequence length="51" mass="5773">MLILYVQMYLGQDLCSHAFSLYSPLPSVYQDSTLNSHCDLLQKSSPNSTDF</sequence>
<reference evidence="1" key="1">
    <citation type="submission" date="2014-05" db="EMBL/GenBank/DDBJ databases">
        <title>The transcriptome of the halophilic microalga Tetraselmis sp. GSL018 isolated from the Great Salt Lake, Utah.</title>
        <authorList>
            <person name="Jinkerson R.E."/>
            <person name="D'Adamo S."/>
            <person name="Posewitz M.C."/>
        </authorList>
    </citation>
    <scope>NUCLEOTIDE SEQUENCE</scope>
    <source>
        <strain evidence="1">GSL018</strain>
    </source>
</reference>